<keyword evidence="2" id="KW-1185">Reference proteome</keyword>
<dbReference type="RefSeq" id="WP_138367953.1">
    <property type="nucleotide sequence ID" value="NZ_VCEJ01000008.1"/>
</dbReference>
<organism evidence="1 2">
    <name type="scientific">Dyadobacter luticola</name>
    <dbReference type="NCBI Taxonomy" id="1979387"/>
    <lineage>
        <taxon>Bacteria</taxon>
        <taxon>Pseudomonadati</taxon>
        <taxon>Bacteroidota</taxon>
        <taxon>Cytophagia</taxon>
        <taxon>Cytophagales</taxon>
        <taxon>Spirosomataceae</taxon>
        <taxon>Dyadobacter</taxon>
    </lineage>
</organism>
<accession>A0A5R9KNT5</accession>
<name>A0A5R9KNT5_9BACT</name>
<comment type="caution">
    <text evidence="1">The sequence shown here is derived from an EMBL/GenBank/DDBJ whole genome shotgun (WGS) entry which is preliminary data.</text>
</comment>
<evidence type="ECO:0000313" key="1">
    <source>
        <dbReference type="EMBL" id="TLU97853.1"/>
    </source>
</evidence>
<dbReference type="AlphaFoldDB" id="A0A5R9KNT5"/>
<dbReference type="OrthoDB" id="960678at2"/>
<proteinExistence type="predicted"/>
<evidence type="ECO:0000313" key="2">
    <source>
        <dbReference type="Proteomes" id="UP000306402"/>
    </source>
</evidence>
<gene>
    <name evidence="1" type="ORF">FEN17_23945</name>
</gene>
<dbReference type="EMBL" id="VCEJ01000008">
    <property type="protein sequence ID" value="TLU97853.1"/>
    <property type="molecule type" value="Genomic_DNA"/>
</dbReference>
<dbReference type="Proteomes" id="UP000306402">
    <property type="component" value="Unassembled WGS sequence"/>
</dbReference>
<sequence>MALVWKSNFTHSEIRIFRGKVVAGLLKMNIWKSSGYGELDGHLLRFKVRGFWQRRVEMTDIDGQRILGEIKLRFFNGLATIGYENQEYQWKYKSWPRRNWAVRNENDIAEFKVKGFWQTEGEIENNEIPAAVILASLFIHFHFRKVAAATH</sequence>
<reference evidence="1 2" key="1">
    <citation type="submission" date="2019-05" db="EMBL/GenBank/DDBJ databases">
        <authorList>
            <person name="Qu J.-H."/>
        </authorList>
    </citation>
    <scope>NUCLEOTIDE SEQUENCE [LARGE SCALE GENOMIC DNA]</scope>
    <source>
        <strain evidence="1 2">T17</strain>
    </source>
</reference>
<protein>
    <submittedName>
        <fullName evidence="1">Uncharacterized protein</fullName>
    </submittedName>
</protein>